<gene>
    <name evidence="13" type="primary">fliF</name>
    <name evidence="13" type="ORF">IAA86_00675</name>
</gene>
<evidence type="ECO:0000256" key="5">
    <source>
        <dbReference type="ARBA" id="ARBA00022692"/>
    </source>
</evidence>
<comment type="caution">
    <text evidence="13">The sequence shown here is derived from an EMBL/GenBank/DDBJ whole genome shotgun (WGS) entry which is preliminary data.</text>
</comment>
<dbReference type="GO" id="GO:0005886">
    <property type="term" value="C:plasma membrane"/>
    <property type="evidence" value="ECO:0007669"/>
    <property type="project" value="UniProtKB-SubCell"/>
</dbReference>
<dbReference type="Pfam" id="PF01514">
    <property type="entry name" value="YscJ_FliF"/>
    <property type="match status" value="1"/>
</dbReference>
<evidence type="ECO:0000256" key="8">
    <source>
        <dbReference type="ARBA" id="ARBA00023143"/>
    </source>
</evidence>
<feature type="transmembrane region" description="Helical" evidence="10">
    <location>
        <begin position="25"/>
        <end position="43"/>
    </location>
</feature>
<dbReference type="Proteomes" id="UP000886865">
    <property type="component" value="Unassembled WGS sequence"/>
</dbReference>
<dbReference type="PANTHER" id="PTHR30046">
    <property type="entry name" value="FLAGELLAR M-RING PROTEIN"/>
    <property type="match status" value="1"/>
</dbReference>
<evidence type="ECO:0000256" key="1">
    <source>
        <dbReference type="ARBA" id="ARBA00004117"/>
    </source>
</evidence>
<dbReference type="Gene3D" id="3.30.300.30">
    <property type="match status" value="1"/>
</dbReference>
<evidence type="ECO:0000259" key="11">
    <source>
        <dbReference type="Pfam" id="PF01514"/>
    </source>
</evidence>
<feature type="transmembrane region" description="Helical" evidence="10">
    <location>
        <begin position="473"/>
        <end position="499"/>
    </location>
</feature>
<evidence type="ECO:0000256" key="6">
    <source>
        <dbReference type="ARBA" id="ARBA00022989"/>
    </source>
</evidence>
<dbReference type="AlphaFoldDB" id="A0A9D1FH99"/>
<keyword evidence="8 9" id="KW-0975">Bacterial flagellum</keyword>
<feature type="domain" description="Flagellar M-ring C-terminal" evidence="12">
    <location>
        <begin position="249"/>
        <end position="447"/>
    </location>
</feature>
<dbReference type="InterPro" id="IPR000067">
    <property type="entry name" value="FlgMring_FliF"/>
</dbReference>
<evidence type="ECO:0000256" key="2">
    <source>
        <dbReference type="ARBA" id="ARBA00004651"/>
    </source>
</evidence>
<proteinExistence type="inferred from homology"/>
<keyword evidence="13" id="KW-0282">Flagellum</keyword>
<evidence type="ECO:0000313" key="14">
    <source>
        <dbReference type="Proteomes" id="UP000886865"/>
    </source>
</evidence>
<reference evidence="13" key="1">
    <citation type="submission" date="2020-10" db="EMBL/GenBank/DDBJ databases">
        <authorList>
            <person name="Gilroy R."/>
        </authorList>
    </citation>
    <scope>NUCLEOTIDE SEQUENCE</scope>
    <source>
        <strain evidence="13">CHK152-2871</strain>
    </source>
</reference>
<evidence type="ECO:0000259" key="12">
    <source>
        <dbReference type="Pfam" id="PF08345"/>
    </source>
</evidence>
<evidence type="ECO:0000256" key="7">
    <source>
        <dbReference type="ARBA" id="ARBA00023136"/>
    </source>
</evidence>
<comment type="function">
    <text evidence="9">The M ring may be actively involved in energy transduction.</text>
</comment>
<comment type="similarity">
    <text evidence="3 9">Belongs to the FliF family.</text>
</comment>
<keyword evidence="4" id="KW-1003">Cell membrane</keyword>
<dbReference type="Pfam" id="PF08345">
    <property type="entry name" value="YscJ_FliF_C"/>
    <property type="match status" value="1"/>
</dbReference>
<evidence type="ECO:0000256" key="3">
    <source>
        <dbReference type="ARBA" id="ARBA00007971"/>
    </source>
</evidence>
<dbReference type="EMBL" id="DVJQ01000006">
    <property type="protein sequence ID" value="HIS73514.1"/>
    <property type="molecule type" value="Genomic_DNA"/>
</dbReference>
<keyword evidence="13" id="KW-0969">Cilium</keyword>
<evidence type="ECO:0000256" key="4">
    <source>
        <dbReference type="ARBA" id="ARBA00022475"/>
    </source>
</evidence>
<dbReference type="NCBIfam" id="TIGR00206">
    <property type="entry name" value="fliF"/>
    <property type="match status" value="1"/>
</dbReference>
<keyword evidence="13" id="KW-0966">Cell projection</keyword>
<keyword evidence="7 10" id="KW-0472">Membrane</keyword>
<keyword evidence="6 10" id="KW-1133">Transmembrane helix</keyword>
<organism evidence="13 14">
    <name type="scientific">Candidatus Galligastranaerophilus intestinavium</name>
    <dbReference type="NCBI Taxonomy" id="2840836"/>
    <lineage>
        <taxon>Bacteria</taxon>
        <taxon>Candidatus Galligastranaerophilus</taxon>
    </lineage>
</organism>
<sequence>MNEQLKAMAADIKKIWDKFDLNQKFIIAALLVVAMVVCIYFIFKATEPNWSVLYSDLSRDDVAAISESLKKSGYAFKLSDDKSAILVREQDKENLRIYVAENDLIKDSTPGFELLDDLQLGSTDFKNKLTKQRIFQGELTRSIEKINGIQKARVQLAEPERSVFSDDEEEPSASVILILEPGYRLKPSQILAIKNLVAYSVPRLTNDRVFLTDQNGNALSEDVAKNNTDMQSYRSAFEKEAAKKIKDTLETIMGKDNVSVQVSAVMDFNSTRSTIESYVPAGDTQSGVILGQQSEKEVYKKPQPIVLKKDEVALDPDNPIGQNQQNAQGVNIQNANAQNPQTQNVMTVVDEQAGISEADENARNVTDKVRGRELSYEKEKNAVNYAVTKEVKQVVYAPGAVTRLSVAVAVNKILTETEEEDIKNLVIAAAGMDISRGDVVNVSSLKFMGIDKAEQLQTLNEERYAKVMEMMEFLFSNVAPLIVVLILGILGLTTFSSIFKKPEPPKPVFQDDTQYNGFDPYLMMGNSDDAGANYLEQQEDDQPVFTSVVDKKRSEITDIILSDPQDAARLLTSYIKE</sequence>
<dbReference type="GO" id="GO:0071973">
    <property type="term" value="P:bacterial-type flagellum-dependent cell motility"/>
    <property type="evidence" value="ECO:0007669"/>
    <property type="project" value="InterPro"/>
</dbReference>
<dbReference type="InterPro" id="IPR013556">
    <property type="entry name" value="Flag_M-ring_C"/>
</dbReference>
<feature type="domain" description="Flagellar M-ring N-terminal" evidence="11">
    <location>
        <begin position="46"/>
        <end position="220"/>
    </location>
</feature>
<dbReference type="InterPro" id="IPR045851">
    <property type="entry name" value="AMP-bd_C_sf"/>
</dbReference>
<evidence type="ECO:0000313" key="13">
    <source>
        <dbReference type="EMBL" id="HIS73514.1"/>
    </source>
</evidence>
<protein>
    <recommendedName>
        <fullName evidence="9">Flagellar M-ring protein</fullName>
    </recommendedName>
</protein>
<dbReference type="GO" id="GO:0003774">
    <property type="term" value="F:cytoskeletal motor activity"/>
    <property type="evidence" value="ECO:0007669"/>
    <property type="project" value="InterPro"/>
</dbReference>
<accession>A0A9D1FH99</accession>
<dbReference type="PANTHER" id="PTHR30046:SF0">
    <property type="entry name" value="FLAGELLAR M-RING PROTEIN"/>
    <property type="match status" value="1"/>
</dbReference>
<dbReference type="InterPro" id="IPR043427">
    <property type="entry name" value="YscJ/FliF"/>
</dbReference>
<name>A0A9D1FH99_9BACT</name>
<dbReference type="InterPro" id="IPR006182">
    <property type="entry name" value="FliF_N_dom"/>
</dbReference>
<keyword evidence="5 10" id="KW-0812">Transmembrane</keyword>
<comment type="subcellular location">
    <subcellularLocation>
        <location evidence="1 9">Bacterial flagellum basal body</location>
    </subcellularLocation>
    <subcellularLocation>
        <location evidence="2">Cell membrane</location>
        <topology evidence="2">Multi-pass membrane protein</topology>
    </subcellularLocation>
</comment>
<dbReference type="PIRSF" id="PIRSF004862">
    <property type="entry name" value="FliF"/>
    <property type="match status" value="1"/>
</dbReference>
<dbReference type="GO" id="GO:0009431">
    <property type="term" value="C:bacterial-type flagellum basal body, MS ring"/>
    <property type="evidence" value="ECO:0007669"/>
    <property type="project" value="InterPro"/>
</dbReference>
<evidence type="ECO:0000256" key="9">
    <source>
        <dbReference type="PIRNR" id="PIRNR004862"/>
    </source>
</evidence>
<reference evidence="13" key="2">
    <citation type="journal article" date="2021" name="PeerJ">
        <title>Extensive microbial diversity within the chicken gut microbiome revealed by metagenomics and culture.</title>
        <authorList>
            <person name="Gilroy R."/>
            <person name="Ravi A."/>
            <person name="Getino M."/>
            <person name="Pursley I."/>
            <person name="Horton D.L."/>
            <person name="Alikhan N.F."/>
            <person name="Baker D."/>
            <person name="Gharbi K."/>
            <person name="Hall N."/>
            <person name="Watson M."/>
            <person name="Adriaenssens E.M."/>
            <person name="Foster-Nyarko E."/>
            <person name="Jarju S."/>
            <person name="Secka A."/>
            <person name="Antonio M."/>
            <person name="Oren A."/>
            <person name="Chaudhuri R.R."/>
            <person name="La Ragione R."/>
            <person name="Hildebrand F."/>
            <person name="Pallen M.J."/>
        </authorList>
    </citation>
    <scope>NUCLEOTIDE SEQUENCE</scope>
    <source>
        <strain evidence="13">CHK152-2871</strain>
    </source>
</reference>
<evidence type="ECO:0000256" key="10">
    <source>
        <dbReference type="SAM" id="Phobius"/>
    </source>
</evidence>
<dbReference type="PRINTS" id="PR01009">
    <property type="entry name" value="FLGMRINGFLIF"/>
</dbReference>